<feature type="region of interest" description="Disordered" evidence="2">
    <location>
        <begin position="73"/>
        <end position="120"/>
    </location>
</feature>
<dbReference type="CDD" id="cd16936">
    <property type="entry name" value="HATPase_RsbW-like"/>
    <property type="match status" value="1"/>
</dbReference>
<evidence type="ECO:0000256" key="2">
    <source>
        <dbReference type="SAM" id="MobiDB-lite"/>
    </source>
</evidence>
<evidence type="ECO:0000313" key="5">
    <source>
        <dbReference type="Proteomes" id="UP000019593"/>
    </source>
</evidence>
<dbReference type="PANTHER" id="PTHR35526:SF3">
    <property type="entry name" value="ANTI-SIGMA-F FACTOR RSBW"/>
    <property type="match status" value="1"/>
</dbReference>
<feature type="domain" description="Histidine kinase/HSP90-like ATPase" evidence="3">
    <location>
        <begin position="3"/>
        <end position="95"/>
    </location>
</feature>
<name>W8RQ99_9RHOB</name>
<reference evidence="4 5" key="1">
    <citation type="submission" date="2013-03" db="EMBL/GenBank/DDBJ databases">
        <authorList>
            <person name="Fiebig A."/>
            <person name="Goeker M."/>
            <person name="Klenk H.-P.P."/>
        </authorList>
    </citation>
    <scope>NUCLEOTIDE SEQUENCE [LARGE SCALE GENOMIC DNA]</scope>
    <source>
        <strain evidence="5">DSM 19469</strain>
    </source>
</reference>
<dbReference type="Pfam" id="PF13581">
    <property type="entry name" value="HATPase_c_2"/>
    <property type="match status" value="1"/>
</dbReference>
<dbReference type="InterPro" id="IPR050267">
    <property type="entry name" value="Anti-sigma-factor_SerPK"/>
</dbReference>
<dbReference type="PANTHER" id="PTHR35526">
    <property type="entry name" value="ANTI-SIGMA-F FACTOR RSBW-RELATED"/>
    <property type="match status" value="1"/>
</dbReference>
<dbReference type="STRING" id="1294273.roselon_00831"/>
<dbReference type="Gene3D" id="3.30.565.10">
    <property type="entry name" value="Histidine kinase-like ATPase, C-terminal domain"/>
    <property type="match status" value="1"/>
</dbReference>
<keyword evidence="1" id="KW-0808">Transferase</keyword>
<dbReference type="InterPro" id="IPR003594">
    <property type="entry name" value="HATPase_dom"/>
</dbReference>
<evidence type="ECO:0000313" key="4">
    <source>
        <dbReference type="EMBL" id="AHM03243.1"/>
    </source>
</evidence>
<evidence type="ECO:0000256" key="1">
    <source>
        <dbReference type="ARBA" id="ARBA00022527"/>
    </source>
</evidence>
<evidence type="ECO:0000259" key="3">
    <source>
        <dbReference type="Pfam" id="PF13581"/>
    </source>
</evidence>
<dbReference type="KEGG" id="red:roselon_00831"/>
<proteinExistence type="predicted"/>
<dbReference type="Proteomes" id="UP000019593">
    <property type="component" value="Chromosome"/>
</dbReference>
<keyword evidence="1" id="KW-0723">Serine/threonine-protein kinase</keyword>
<keyword evidence="5" id="KW-1185">Reference proteome</keyword>
<sequence>MLSQPAEVRRTLDAIVQHLRDGDIPKDRIADAQIVLGEVLNNIVEHAYDGAAGEAILIDLWLTHAEIRCRIRDHGRPMPYGRLPSPTPPDPSRPRSDGSARRRVRLAVDPPDFHRADLPP</sequence>
<organism evidence="4 5">
    <name type="scientific">Roseicyclus elongatus DSM 19469</name>
    <dbReference type="NCBI Taxonomy" id="1294273"/>
    <lineage>
        <taxon>Bacteria</taxon>
        <taxon>Pseudomonadati</taxon>
        <taxon>Pseudomonadota</taxon>
        <taxon>Alphaproteobacteria</taxon>
        <taxon>Rhodobacterales</taxon>
        <taxon>Roseobacteraceae</taxon>
        <taxon>Roseicyclus</taxon>
    </lineage>
</organism>
<dbReference type="GO" id="GO:0004674">
    <property type="term" value="F:protein serine/threonine kinase activity"/>
    <property type="evidence" value="ECO:0007669"/>
    <property type="project" value="UniProtKB-KW"/>
</dbReference>
<accession>W8RQ99</accession>
<gene>
    <name evidence="4" type="ORF">roselon_00831</name>
</gene>
<dbReference type="EMBL" id="CP004372">
    <property type="protein sequence ID" value="AHM03243.1"/>
    <property type="molecule type" value="Genomic_DNA"/>
</dbReference>
<dbReference type="SUPFAM" id="SSF55874">
    <property type="entry name" value="ATPase domain of HSP90 chaperone/DNA topoisomerase II/histidine kinase"/>
    <property type="match status" value="1"/>
</dbReference>
<dbReference type="InterPro" id="IPR036890">
    <property type="entry name" value="HATPase_C_sf"/>
</dbReference>
<dbReference type="eggNOG" id="COG2172">
    <property type="taxonomic scope" value="Bacteria"/>
</dbReference>
<dbReference type="AlphaFoldDB" id="W8RQ99"/>
<keyword evidence="1" id="KW-0418">Kinase</keyword>
<dbReference type="HOGENOM" id="CLU_2047961_0_0_5"/>
<protein>
    <submittedName>
        <fullName evidence="4">Anti-sigma B factor, putative</fullName>
    </submittedName>
</protein>
<feature type="compositionally biased region" description="Basic and acidic residues" evidence="2">
    <location>
        <begin position="111"/>
        <end position="120"/>
    </location>
</feature>